<evidence type="ECO:0000256" key="2">
    <source>
        <dbReference type="SAM" id="Phobius"/>
    </source>
</evidence>
<gene>
    <name evidence="3" type="ORF">FB473_001733</name>
</gene>
<organism evidence="3 4">
    <name type="scientific">Brooklawnia cerclae</name>
    <dbReference type="NCBI Taxonomy" id="349934"/>
    <lineage>
        <taxon>Bacteria</taxon>
        <taxon>Bacillati</taxon>
        <taxon>Actinomycetota</taxon>
        <taxon>Actinomycetes</taxon>
        <taxon>Propionibacteriales</taxon>
        <taxon>Propionibacteriaceae</taxon>
        <taxon>Brooklawnia</taxon>
    </lineage>
</organism>
<accession>A0ABX0SFA9</accession>
<evidence type="ECO:0000313" key="3">
    <source>
        <dbReference type="EMBL" id="NIH57088.1"/>
    </source>
</evidence>
<keyword evidence="2" id="KW-0812">Transmembrane</keyword>
<keyword evidence="4" id="KW-1185">Reference proteome</keyword>
<feature type="region of interest" description="Disordered" evidence="1">
    <location>
        <begin position="130"/>
        <end position="155"/>
    </location>
</feature>
<protein>
    <submittedName>
        <fullName evidence="3">Uncharacterized protein</fullName>
    </submittedName>
</protein>
<feature type="transmembrane region" description="Helical" evidence="2">
    <location>
        <begin position="106"/>
        <end position="127"/>
    </location>
</feature>
<keyword evidence="2" id="KW-1133">Transmembrane helix</keyword>
<feature type="region of interest" description="Disordered" evidence="1">
    <location>
        <begin position="1"/>
        <end position="96"/>
    </location>
</feature>
<comment type="caution">
    <text evidence="3">The sequence shown here is derived from an EMBL/GenBank/DDBJ whole genome shotgun (WGS) entry which is preliminary data.</text>
</comment>
<reference evidence="3 4" key="1">
    <citation type="submission" date="2020-02" db="EMBL/GenBank/DDBJ databases">
        <title>Sequencing the genomes of 1000 actinobacteria strains.</title>
        <authorList>
            <person name="Klenk H.-P."/>
        </authorList>
    </citation>
    <scope>NUCLEOTIDE SEQUENCE [LARGE SCALE GENOMIC DNA]</scope>
    <source>
        <strain evidence="3 4">DSM 19609</strain>
    </source>
</reference>
<feature type="compositionally biased region" description="Low complexity" evidence="1">
    <location>
        <begin position="135"/>
        <end position="155"/>
    </location>
</feature>
<feature type="compositionally biased region" description="Low complexity" evidence="1">
    <location>
        <begin position="72"/>
        <end position="86"/>
    </location>
</feature>
<dbReference type="EMBL" id="JAAMOZ010000001">
    <property type="protein sequence ID" value="NIH57088.1"/>
    <property type="molecule type" value="Genomic_DNA"/>
</dbReference>
<sequence length="265" mass="27227">MSQPTPPSGGNGTPAPNRDAAASAQEGFGGLSQSPGQPPSSWGAPNSAWNQTTGWAAPGGDRPASSPPEPGSVPTGPTAPVTGPTPFQETSRPRVSIDQYRTKRNVAVPILLLAAVLVVVAGVLYFGTRPEPVDSASATPTPSRTTLPTPATPGGAANEIRFETDQVSGTFILNSSQWEGSTLTVDVTVSVDTGSLEFWFVTMDVATGDVYDVSSPTQSGDIRQETLRAGGSASGTLHVTKPRGDTQLLLSDVNGDNLTMLLISG</sequence>
<evidence type="ECO:0000313" key="4">
    <source>
        <dbReference type="Proteomes" id="UP000749311"/>
    </source>
</evidence>
<keyword evidence="2" id="KW-0472">Membrane</keyword>
<dbReference type="Proteomes" id="UP000749311">
    <property type="component" value="Unassembled WGS sequence"/>
</dbReference>
<feature type="compositionally biased region" description="Low complexity" evidence="1">
    <location>
        <begin position="31"/>
        <end position="45"/>
    </location>
</feature>
<evidence type="ECO:0000256" key="1">
    <source>
        <dbReference type="SAM" id="MobiDB-lite"/>
    </source>
</evidence>
<name>A0ABX0SFA9_9ACTN</name>
<proteinExistence type="predicted"/>
<dbReference type="RefSeq" id="WP_167166518.1">
    <property type="nucleotide sequence ID" value="NZ_BAAAOO010000011.1"/>
</dbReference>